<sequence length="512" mass="55318">MSGNPNPVATGINSGRPPDPVISSDAPISLERYGSPVALSEQRAAKKGRSVEDNRTDTLHHDVESIRVDTPMMEVSYESMAMDKGGLDTVLNGQAKPSFRDITAGDVGSVGRNTGSRFSALSQLNETVVTKDVPREPDVSTSMIGSILARGKEVSSPHAESSKANSKDDSLIQKGTSNSQQHVDLIRQRNTPKDSTVTIPRHSFPIASPAPVKIVESSLSKDNHVAIQVNASVDNPNSMSRSGRVLPVSIAGGGGNKSRGGSMRVSKKGIRLTKKDPRSGYRQSLSGLVENLSTELERAQSALVKQGTELPDSLNARVEEVQWRENTAFDTAELKLTDFWDDDWLNFNNPLALECPFDTPPAANSVASFVSDSGSWDWDLLSQLLPHRGEAEWPVRFAVFCWLAWKRRCSLLLDANYVDRGDFITHGLALAANYLDGFKSDPPLRNSGCTSATMWSCPRIGWVKLNADGSVDPRCDAAAAARLARGTPIGSVTFAEPPIEAAMVLSKDSYSL</sequence>
<dbReference type="Proteomes" id="UP001472677">
    <property type="component" value="Unassembled WGS sequence"/>
</dbReference>
<evidence type="ECO:0000313" key="4">
    <source>
        <dbReference type="Proteomes" id="UP001472677"/>
    </source>
</evidence>
<comment type="caution">
    <text evidence="3">The sequence shown here is derived from an EMBL/GenBank/DDBJ whole genome shotgun (WGS) entry which is preliminary data.</text>
</comment>
<evidence type="ECO:0000256" key="1">
    <source>
        <dbReference type="SAM" id="Coils"/>
    </source>
</evidence>
<feature type="compositionally biased region" description="Basic and acidic residues" evidence="2">
    <location>
        <begin position="49"/>
        <end position="62"/>
    </location>
</feature>
<gene>
    <name evidence="3" type="ORF">V6N12_045313</name>
</gene>
<feature type="coiled-coil region" evidence="1">
    <location>
        <begin position="282"/>
        <end position="309"/>
    </location>
</feature>
<protein>
    <submittedName>
        <fullName evidence="3">Uncharacterized protein</fullName>
    </submittedName>
</protein>
<feature type="compositionally biased region" description="Polar residues" evidence="2">
    <location>
        <begin position="1"/>
        <end position="13"/>
    </location>
</feature>
<accession>A0ABR2G3A0</accession>
<keyword evidence="4" id="KW-1185">Reference proteome</keyword>
<reference evidence="3 4" key="1">
    <citation type="journal article" date="2024" name="G3 (Bethesda)">
        <title>Genome assembly of Hibiscus sabdariffa L. provides insights into metabolisms of medicinal natural products.</title>
        <authorList>
            <person name="Kim T."/>
        </authorList>
    </citation>
    <scope>NUCLEOTIDE SEQUENCE [LARGE SCALE GENOMIC DNA]</scope>
    <source>
        <strain evidence="3">TK-2024</strain>
        <tissue evidence="3">Old leaves</tissue>
    </source>
</reference>
<feature type="region of interest" description="Disordered" evidence="2">
    <location>
        <begin position="1"/>
        <end position="62"/>
    </location>
</feature>
<feature type="compositionally biased region" description="Polar residues" evidence="2">
    <location>
        <begin position="173"/>
        <end position="182"/>
    </location>
</feature>
<keyword evidence="1" id="KW-0175">Coiled coil</keyword>
<proteinExistence type="predicted"/>
<evidence type="ECO:0000256" key="2">
    <source>
        <dbReference type="SAM" id="MobiDB-lite"/>
    </source>
</evidence>
<dbReference type="EMBL" id="JBBPBM010000003">
    <property type="protein sequence ID" value="KAK8593229.1"/>
    <property type="molecule type" value="Genomic_DNA"/>
</dbReference>
<organism evidence="3 4">
    <name type="scientific">Hibiscus sabdariffa</name>
    <name type="common">roselle</name>
    <dbReference type="NCBI Taxonomy" id="183260"/>
    <lineage>
        <taxon>Eukaryota</taxon>
        <taxon>Viridiplantae</taxon>
        <taxon>Streptophyta</taxon>
        <taxon>Embryophyta</taxon>
        <taxon>Tracheophyta</taxon>
        <taxon>Spermatophyta</taxon>
        <taxon>Magnoliopsida</taxon>
        <taxon>eudicotyledons</taxon>
        <taxon>Gunneridae</taxon>
        <taxon>Pentapetalae</taxon>
        <taxon>rosids</taxon>
        <taxon>malvids</taxon>
        <taxon>Malvales</taxon>
        <taxon>Malvaceae</taxon>
        <taxon>Malvoideae</taxon>
        <taxon>Hibiscus</taxon>
    </lineage>
</organism>
<feature type="region of interest" description="Disordered" evidence="2">
    <location>
        <begin position="249"/>
        <end position="279"/>
    </location>
</feature>
<feature type="region of interest" description="Disordered" evidence="2">
    <location>
        <begin position="149"/>
        <end position="202"/>
    </location>
</feature>
<evidence type="ECO:0000313" key="3">
    <source>
        <dbReference type="EMBL" id="KAK8593229.1"/>
    </source>
</evidence>
<name>A0ABR2G3A0_9ROSI</name>